<dbReference type="EMBL" id="ML178827">
    <property type="protein sequence ID" value="TFL00801.1"/>
    <property type="molecule type" value="Genomic_DNA"/>
</dbReference>
<sequence>MQDMIPAATLSEMLSMSGRSVDVLTAFKDLQAVIVVPTLNAHPVYAFHWSFLQFLQNEEHAQELVLSQIHLASCHRHLADACIQALRFTCDEITKQRSKQCSGEAALAFRHDSLYGGSHWIHHFIQCAPGGYEELQRSSPDLGRRLGDFIQHQLEDWLRWMCIIGKISVVLNQLARLCDWLKAGPLWIEARRVYTHAQSQTYQESVPFCWPHSLSPRGDVEDDVILSNEPHLTNDAPSSQGLPLSSIPSLSDRSMPNGNRRDTGPDTNLTYMGFGIARRFASMAVDLSASAVLRCIQPCPQMPAEGVETSTQGLSGP</sequence>
<protein>
    <submittedName>
        <fullName evidence="2">Uncharacterized protein</fullName>
    </submittedName>
</protein>
<reference evidence="2 3" key="1">
    <citation type="journal article" date="2019" name="Nat. Ecol. Evol.">
        <title>Megaphylogeny resolves global patterns of mushroom evolution.</title>
        <authorList>
            <person name="Varga T."/>
            <person name="Krizsan K."/>
            <person name="Foldi C."/>
            <person name="Dima B."/>
            <person name="Sanchez-Garcia M."/>
            <person name="Sanchez-Ramirez S."/>
            <person name="Szollosi G.J."/>
            <person name="Szarkandi J.G."/>
            <person name="Papp V."/>
            <person name="Albert L."/>
            <person name="Andreopoulos W."/>
            <person name="Angelini C."/>
            <person name="Antonin V."/>
            <person name="Barry K.W."/>
            <person name="Bougher N.L."/>
            <person name="Buchanan P."/>
            <person name="Buyck B."/>
            <person name="Bense V."/>
            <person name="Catcheside P."/>
            <person name="Chovatia M."/>
            <person name="Cooper J."/>
            <person name="Damon W."/>
            <person name="Desjardin D."/>
            <person name="Finy P."/>
            <person name="Geml J."/>
            <person name="Haridas S."/>
            <person name="Hughes K."/>
            <person name="Justo A."/>
            <person name="Karasinski D."/>
            <person name="Kautmanova I."/>
            <person name="Kiss B."/>
            <person name="Kocsube S."/>
            <person name="Kotiranta H."/>
            <person name="LaButti K.M."/>
            <person name="Lechner B.E."/>
            <person name="Liimatainen K."/>
            <person name="Lipzen A."/>
            <person name="Lukacs Z."/>
            <person name="Mihaltcheva S."/>
            <person name="Morgado L.N."/>
            <person name="Niskanen T."/>
            <person name="Noordeloos M.E."/>
            <person name="Ohm R.A."/>
            <person name="Ortiz-Santana B."/>
            <person name="Ovrebo C."/>
            <person name="Racz N."/>
            <person name="Riley R."/>
            <person name="Savchenko A."/>
            <person name="Shiryaev A."/>
            <person name="Soop K."/>
            <person name="Spirin V."/>
            <person name="Szebenyi C."/>
            <person name="Tomsovsky M."/>
            <person name="Tulloss R.E."/>
            <person name="Uehling J."/>
            <person name="Grigoriev I.V."/>
            <person name="Vagvolgyi C."/>
            <person name="Papp T."/>
            <person name="Martin F.M."/>
            <person name="Miettinen O."/>
            <person name="Hibbett D.S."/>
            <person name="Nagy L.G."/>
        </authorList>
    </citation>
    <scope>NUCLEOTIDE SEQUENCE [LARGE SCALE GENOMIC DNA]</scope>
    <source>
        <strain evidence="2 3">CBS 309.79</strain>
    </source>
</reference>
<proteinExistence type="predicted"/>
<dbReference type="AlphaFoldDB" id="A0A5C3QK10"/>
<evidence type="ECO:0000313" key="2">
    <source>
        <dbReference type="EMBL" id="TFL00801.1"/>
    </source>
</evidence>
<organism evidence="2 3">
    <name type="scientific">Pterulicium gracile</name>
    <dbReference type="NCBI Taxonomy" id="1884261"/>
    <lineage>
        <taxon>Eukaryota</taxon>
        <taxon>Fungi</taxon>
        <taxon>Dikarya</taxon>
        <taxon>Basidiomycota</taxon>
        <taxon>Agaricomycotina</taxon>
        <taxon>Agaricomycetes</taxon>
        <taxon>Agaricomycetidae</taxon>
        <taxon>Agaricales</taxon>
        <taxon>Pleurotineae</taxon>
        <taxon>Pterulaceae</taxon>
        <taxon>Pterulicium</taxon>
    </lineage>
</organism>
<evidence type="ECO:0000313" key="3">
    <source>
        <dbReference type="Proteomes" id="UP000305067"/>
    </source>
</evidence>
<evidence type="ECO:0000256" key="1">
    <source>
        <dbReference type="SAM" id="MobiDB-lite"/>
    </source>
</evidence>
<dbReference type="Proteomes" id="UP000305067">
    <property type="component" value="Unassembled WGS sequence"/>
</dbReference>
<name>A0A5C3QK10_9AGAR</name>
<feature type="compositionally biased region" description="Polar residues" evidence="1">
    <location>
        <begin position="235"/>
        <end position="257"/>
    </location>
</feature>
<feature type="region of interest" description="Disordered" evidence="1">
    <location>
        <begin position="229"/>
        <end position="268"/>
    </location>
</feature>
<gene>
    <name evidence="2" type="ORF">BDV98DRAFT_95688</name>
</gene>
<accession>A0A5C3QK10</accession>
<keyword evidence="3" id="KW-1185">Reference proteome</keyword>